<dbReference type="Gene3D" id="3.30.470.20">
    <property type="entry name" value="ATP-grasp fold, B domain"/>
    <property type="match status" value="1"/>
</dbReference>
<dbReference type="InterPro" id="IPR013815">
    <property type="entry name" value="ATP_grasp_subdomain_1"/>
</dbReference>
<gene>
    <name evidence="5" type="ORF">PJF56_21800</name>
</gene>
<organism evidence="5 6">
    <name type="scientific">Roseofilum halophilum BLCC-M91</name>
    <dbReference type="NCBI Taxonomy" id="3022259"/>
    <lineage>
        <taxon>Bacteria</taxon>
        <taxon>Bacillati</taxon>
        <taxon>Cyanobacteriota</taxon>
        <taxon>Cyanophyceae</taxon>
        <taxon>Desertifilales</taxon>
        <taxon>Desertifilaceae</taxon>
        <taxon>Roseofilum</taxon>
        <taxon>Roseofilum halophilum</taxon>
    </lineage>
</organism>
<dbReference type="PROSITE" id="PS50975">
    <property type="entry name" value="ATP_GRASP"/>
    <property type="match status" value="1"/>
</dbReference>
<dbReference type="Gene3D" id="3.30.1490.20">
    <property type="entry name" value="ATP-grasp fold, A domain"/>
    <property type="match status" value="1"/>
</dbReference>
<keyword evidence="6" id="KW-1185">Reference proteome</keyword>
<sequence length="354" mass="39300">MNKTQSIESQLRVLHLAGSRVSEFYHNLSLIYAQAAIQPPGVSSNYAVVHPDGFWQLGTSLENLSEKISLQEMIAKLPEINLVIPHMFCFPGMTSFRALFEDILGLPVVGSPCHCTALAANKAHTKSVVSGAGVRVAQGQVVRQGDRVTLEPPLIVKPSSEDNSLGLTLVWKEEQIAEALRVGFEHDEVLVVEEYIPGRELRVGVIERQGELWVAPMIEYLVSEEHPIRTVTDKYELRSDGTPYRQPQNSPVKPVCPADVTPELFERVADAAKKAHIALGCRDYSLYDFRVHAQTNEPYLLEAGLFWSFGKIGMISRMVEADGQSLDEVVLEVWQKAAGRTRVAGSSLFKYIEC</sequence>
<dbReference type="InterPro" id="IPR011761">
    <property type="entry name" value="ATP-grasp"/>
</dbReference>
<comment type="similarity">
    <text evidence="1">Belongs to the D-alanine--D-alanine ligase family.</text>
</comment>
<protein>
    <submittedName>
        <fullName evidence="5">D-alanine--D-alanine ligase</fullName>
    </submittedName>
</protein>
<dbReference type="EMBL" id="JAQPOK010000167">
    <property type="protein sequence ID" value="MDJ1181504.1"/>
    <property type="molecule type" value="Genomic_DNA"/>
</dbReference>
<comment type="caution">
    <text evidence="5">The sequence shown here is derived from an EMBL/GenBank/DDBJ whole genome shotgun (WGS) entry which is preliminary data.</text>
</comment>
<dbReference type="RefSeq" id="WP_283764800.1">
    <property type="nucleotide sequence ID" value="NZ_JAQPOK010000167.1"/>
</dbReference>
<dbReference type="InterPro" id="IPR011095">
    <property type="entry name" value="Dala_Dala_lig_C"/>
</dbReference>
<dbReference type="SUPFAM" id="SSF56059">
    <property type="entry name" value="Glutathione synthetase ATP-binding domain-like"/>
    <property type="match status" value="1"/>
</dbReference>
<dbReference type="Proteomes" id="UP001231370">
    <property type="component" value="Unassembled WGS sequence"/>
</dbReference>
<dbReference type="Gene3D" id="3.40.50.20">
    <property type="match status" value="1"/>
</dbReference>
<reference evidence="5 6" key="1">
    <citation type="submission" date="2023-01" db="EMBL/GenBank/DDBJ databases">
        <title>Novel diversity within Roseofilum (Cyanobacteria; Desertifilaceae) from marine benthic mats with descriptions of four novel species.</title>
        <authorList>
            <person name="Wang Y."/>
            <person name="Berthold D.E."/>
            <person name="Hu J."/>
            <person name="Lefler F.W."/>
            <person name="Laughinghouse H.D. IV."/>
        </authorList>
    </citation>
    <scope>NUCLEOTIDE SEQUENCE [LARGE SCALE GENOMIC DNA]</scope>
    <source>
        <strain evidence="5 6">BLCC-M91</strain>
    </source>
</reference>
<evidence type="ECO:0000256" key="2">
    <source>
        <dbReference type="ARBA" id="ARBA00022598"/>
    </source>
</evidence>
<dbReference type="Pfam" id="PF07478">
    <property type="entry name" value="Dala_Dala_lig_C"/>
    <property type="match status" value="1"/>
</dbReference>
<evidence type="ECO:0000259" key="4">
    <source>
        <dbReference type="PROSITE" id="PS50975"/>
    </source>
</evidence>
<dbReference type="PANTHER" id="PTHR23132">
    <property type="entry name" value="D-ALANINE--D-ALANINE LIGASE"/>
    <property type="match status" value="1"/>
</dbReference>
<accession>A0ABT7BSL2</accession>
<keyword evidence="3" id="KW-0547">Nucleotide-binding</keyword>
<proteinExistence type="inferred from homology"/>
<name>A0ABT7BSL2_9CYAN</name>
<evidence type="ECO:0000256" key="3">
    <source>
        <dbReference type="PROSITE-ProRule" id="PRU00409"/>
    </source>
</evidence>
<feature type="domain" description="ATP-grasp" evidence="4">
    <location>
        <begin position="126"/>
        <end position="335"/>
    </location>
</feature>
<evidence type="ECO:0000313" key="6">
    <source>
        <dbReference type="Proteomes" id="UP001231370"/>
    </source>
</evidence>
<keyword evidence="3" id="KW-0067">ATP-binding</keyword>
<dbReference type="GO" id="GO:0016874">
    <property type="term" value="F:ligase activity"/>
    <property type="evidence" value="ECO:0007669"/>
    <property type="project" value="UniProtKB-KW"/>
</dbReference>
<evidence type="ECO:0000256" key="1">
    <source>
        <dbReference type="ARBA" id="ARBA00010871"/>
    </source>
</evidence>
<keyword evidence="2 5" id="KW-0436">Ligase</keyword>
<evidence type="ECO:0000313" key="5">
    <source>
        <dbReference type="EMBL" id="MDJ1181504.1"/>
    </source>
</evidence>
<dbReference type="PANTHER" id="PTHR23132:SF23">
    <property type="entry name" value="D-ALANINE--D-ALANINE LIGASE B"/>
    <property type="match status" value="1"/>
</dbReference>